<keyword evidence="2 6" id="KW-0812">Transmembrane</keyword>
<dbReference type="PANTHER" id="PTHR39157:SF1">
    <property type="entry name" value="DOXX FAMILY PROTEIN"/>
    <property type="match status" value="1"/>
</dbReference>
<sequence length="689" mass="70085">MSVDTRTPRAPGASGRGSGHGPGGSPRGFFDDEPVLSTVKVPSDPAEVVVNHASFRVRLGAASAGSARSATPATSATSAVPAVVAASAVGRDPLAQSATAPASTSAQARSAAGELVSAGSGPRPHSGEETEPIPVVTGGTAAAGARRSGSGRAGRRAPVVWSGGPEPDDTGATKLIQAARTAGLVGREGPATTEPDPSATQTLPRVKGPATVVGPPRGPQPSESGRPVPPQPEPPQPEPLLKGVRPARGAFDEDTGELEALGQDTGELATVTYQGDRGGPGGPGRYARFDGPGGYQAYADREDDEGPGGYAGDDDAAADAEGRRRRDAVRHAYYPGRRMNLGVVLLPLRLFLGFISVYAGMGKLCDPVYFDGGERGSMVTWLRSLDPWTIASPLRDFALAHPVGAGLTVAFLQIIVGVLTMFGLWQRVAAGVGALLSAALLMTVSWSSVPAYEAPDIIYLAAWSPLIIAGAPVYSVDGRLASEAWRRLGPRVELRDLRRRVLRRGTVIATVAVGLSLLVGSLLGSAVRSAQPTVAPEREKTPTNRLPGSPMPQQPGRAGAGQETQGPAGADGRRGELGRRGKDGRPSAKETRPGERRASSGPESTPSQGQTQGANEGGPQGATPGQQQGTTAPPAQQQPGQQSQDGTSGSSGSRSGVSRESSSTSEDSSSGTSSSGGGGRGALGGLLGH</sequence>
<evidence type="ECO:0000256" key="2">
    <source>
        <dbReference type="ARBA" id="ARBA00022692"/>
    </source>
</evidence>
<keyword evidence="4 6" id="KW-0472">Membrane</keyword>
<gene>
    <name evidence="7" type="ORF">ITI46_31435</name>
</gene>
<feature type="compositionally biased region" description="Acidic residues" evidence="5">
    <location>
        <begin position="301"/>
        <end position="318"/>
    </location>
</feature>
<feature type="region of interest" description="Disordered" evidence="5">
    <location>
        <begin position="528"/>
        <end position="689"/>
    </location>
</feature>
<feature type="compositionally biased region" description="Low complexity" evidence="5">
    <location>
        <begin position="96"/>
        <end position="112"/>
    </location>
</feature>
<feature type="compositionally biased region" description="Polar residues" evidence="5">
    <location>
        <begin position="601"/>
        <end position="614"/>
    </location>
</feature>
<feature type="compositionally biased region" description="Basic and acidic residues" evidence="5">
    <location>
        <begin position="571"/>
        <end position="598"/>
    </location>
</feature>
<dbReference type="EMBL" id="JADKMA010000255">
    <property type="protein sequence ID" value="MBO8196123.1"/>
    <property type="molecule type" value="Genomic_DNA"/>
</dbReference>
<comment type="subcellular location">
    <subcellularLocation>
        <location evidence="1">Membrane</location>
        <topology evidence="1">Multi-pass membrane protein</topology>
    </subcellularLocation>
</comment>
<feature type="region of interest" description="Disordered" evidence="5">
    <location>
        <begin position="300"/>
        <end position="323"/>
    </location>
</feature>
<feature type="compositionally biased region" description="Gly residues" evidence="5">
    <location>
        <begin position="14"/>
        <end position="26"/>
    </location>
</feature>
<name>A0ABS3XL35_9ACTN</name>
<dbReference type="Pfam" id="PF07681">
    <property type="entry name" value="DoxX"/>
    <property type="match status" value="1"/>
</dbReference>
<feature type="transmembrane region" description="Helical" evidence="6">
    <location>
        <begin position="457"/>
        <end position="480"/>
    </location>
</feature>
<dbReference type="Proteomes" id="UP001519064">
    <property type="component" value="Unassembled WGS sequence"/>
</dbReference>
<feature type="compositionally biased region" description="Low complexity" evidence="5">
    <location>
        <begin position="137"/>
        <end position="150"/>
    </location>
</feature>
<dbReference type="PANTHER" id="PTHR39157">
    <property type="entry name" value="INTEGRAL MEMBRANE PROTEIN-RELATED"/>
    <property type="match status" value="1"/>
</dbReference>
<keyword evidence="3 6" id="KW-1133">Transmembrane helix</keyword>
<feature type="transmembrane region" description="Helical" evidence="6">
    <location>
        <begin position="501"/>
        <end position="523"/>
    </location>
</feature>
<comment type="caution">
    <text evidence="7">The sequence shown here is derived from an EMBL/GenBank/DDBJ whole genome shotgun (WGS) entry which is preliminary data.</text>
</comment>
<evidence type="ECO:0000256" key="5">
    <source>
        <dbReference type="SAM" id="MobiDB-lite"/>
    </source>
</evidence>
<feature type="region of interest" description="Disordered" evidence="5">
    <location>
        <begin position="96"/>
        <end position="171"/>
    </location>
</feature>
<dbReference type="InterPro" id="IPR032808">
    <property type="entry name" value="DoxX"/>
</dbReference>
<evidence type="ECO:0000256" key="6">
    <source>
        <dbReference type="SAM" id="Phobius"/>
    </source>
</evidence>
<dbReference type="RefSeq" id="WP_209243330.1">
    <property type="nucleotide sequence ID" value="NZ_JADKMA010000255.1"/>
</dbReference>
<evidence type="ECO:0000256" key="1">
    <source>
        <dbReference type="ARBA" id="ARBA00004141"/>
    </source>
</evidence>
<evidence type="ECO:0000313" key="7">
    <source>
        <dbReference type="EMBL" id="MBO8196123.1"/>
    </source>
</evidence>
<feature type="region of interest" description="Disordered" evidence="5">
    <location>
        <begin position="1"/>
        <end position="34"/>
    </location>
</feature>
<feature type="compositionally biased region" description="Pro residues" evidence="5">
    <location>
        <begin position="227"/>
        <end position="238"/>
    </location>
</feature>
<organism evidence="7 8">
    <name type="scientific">Streptomyces oryzae</name>
    <dbReference type="NCBI Taxonomy" id="1434886"/>
    <lineage>
        <taxon>Bacteria</taxon>
        <taxon>Bacillati</taxon>
        <taxon>Actinomycetota</taxon>
        <taxon>Actinomycetes</taxon>
        <taxon>Kitasatosporales</taxon>
        <taxon>Streptomycetaceae</taxon>
        <taxon>Streptomyces</taxon>
    </lineage>
</organism>
<feature type="transmembrane region" description="Helical" evidence="6">
    <location>
        <begin position="403"/>
        <end position="425"/>
    </location>
</feature>
<feature type="region of interest" description="Disordered" evidence="5">
    <location>
        <begin position="185"/>
        <end position="244"/>
    </location>
</feature>
<evidence type="ECO:0000313" key="8">
    <source>
        <dbReference type="Proteomes" id="UP001519064"/>
    </source>
</evidence>
<reference evidence="7 8" key="1">
    <citation type="submission" date="2020-11" db="EMBL/GenBank/DDBJ databases">
        <title>Streptomyces spirodelae sp. nov., isolated from duckweed.</title>
        <authorList>
            <person name="Saimee Y."/>
            <person name="Duangmal K."/>
        </authorList>
    </citation>
    <scope>NUCLEOTIDE SEQUENCE [LARGE SCALE GENOMIC DNA]</scope>
    <source>
        <strain evidence="7 8">S16-07</strain>
    </source>
</reference>
<keyword evidence="8" id="KW-1185">Reference proteome</keyword>
<evidence type="ECO:0000256" key="4">
    <source>
        <dbReference type="ARBA" id="ARBA00023136"/>
    </source>
</evidence>
<feature type="transmembrane region" description="Helical" evidence="6">
    <location>
        <begin position="432"/>
        <end position="451"/>
    </location>
</feature>
<feature type="transmembrane region" description="Helical" evidence="6">
    <location>
        <begin position="340"/>
        <end position="361"/>
    </location>
</feature>
<evidence type="ECO:0000256" key="3">
    <source>
        <dbReference type="ARBA" id="ARBA00022989"/>
    </source>
</evidence>
<feature type="compositionally biased region" description="Low complexity" evidence="5">
    <location>
        <begin position="621"/>
        <end position="673"/>
    </location>
</feature>
<feature type="compositionally biased region" description="Gly residues" evidence="5">
    <location>
        <begin position="674"/>
        <end position="689"/>
    </location>
</feature>
<accession>A0ABS3XL35</accession>
<proteinExistence type="predicted"/>
<protein>
    <submittedName>
        <fullName evidence="7">DoxX family protein</fullName>
    </submittedName>
</protein>